<feature type="compositionally biased region" description="Basic and acidic residues" evidence="1">
    <location>
        <begin position="860"/>
        <end position="882"/>
    </location>
</feature>
<feature type="region of interest" description="Disordered" evidence="1">
    <location>
        <begin position="162"/>
        <end position="235"/>
    </location>
</feature>
<sequence>MQNIISAFINGALSAYMTEVKSNSIGGSLVHKNLKIAELEVFPDALLQHGLPILIKKGFIKNVDIQAPDKITTEPIIITIESVTILGSIYSRHPTPSEMINMKIRLLKAYKYFRKRYKLLLGFLQKDSFISLFRSIMSNVIVEVKQIHIRIEYSSKISLDLSDPDSPTISTKPPPSPPPNQKYTNIVYYQPPEEDEDDKKAKTKHSILKKGKGNSDDDYSTEEDSGSSADDDVVSPNRFSMYEDLYLGKENPEEKVTAIGVTMKKLILHNPADYEVTQNTHIVKEVVFTDLAVYFDVGQTPVNSKSKEQCLSQMDNLFNSTDHNWMLPPFSFSSLVKFEKDNPALLIEPIMKEILVNIREEYIPLMLEFVKAFDTFRKVISVAHIPKSSPEYPQYFWHYIHNCALTKISNASYDFTTSLNLLVKRAIFIRNYKKKNDRSLAIIKEMEETLDYSTIVAFRAAYRLSHKKKKPKGKSKITSRTTQKIINTMKVDPVYMITAMIDMLSINMKGELVRIALSRNPGKKHIVVKVKKPHMVFEKDLKSYQLHATISYVCVLYKNGKEKSVVFKSVDNTQSEMKVDMMVPFHSYSNWSAALNVSKNNYTVNMLSLFKIATDLSRLKFVESSMNTESIIAFLKRRKFELNVDIHSSVIKIVGSKSNRAIQYAFDELSFATDTKTLERTLKLSNSWISFVTNSETKVSSDFSIFGKMVGKKVDITIPLFSCTIPFKYIVVIQDFVNIFLQYQDLFRIEAFPKIDIDFKLDMKGFDINLNLPKMKKKKSLQIRKIKLKFRKSVFNFKLSSIKMSRLFKLRDLKARFDKKSLDVKLKFISAKIIDLIELIPKDALQQIQNQNTLPPPTTPEKDDQSDSSDTETKSSEISEMKSDKSIELPKLKIGFLVSQCKIDLRIAEDECVKFRISEIKASMRKNKIAASALLDKIKIGSEIIAKQIQYESEVTFDQIIEIFVKTDNCNLDIDKDVIRLLLGLKFQTPQIVLPHDIAMKLSFVMKQMSISNEFKMSNLKADVKIINSKVEGSVGMDSVDSSFVKFKSKDIVKLNADINEKTIDLKINLKEITIFVIPLIDVLSMFPLDLPKTDPPNINMNIKAKPIGCNLCFGEDILNIMINSPLKLVVNTLKRKIPYVNMQMNDFLILLNNAEMVSVKSLDFIFDKNIDIEIPSINVIVSMVKMYKLFKMISIILSIPFVNTPQKTVAINNVPIEQIKCRVPLISLLMQQTKSKRNISLDFENTEFYLKNSQEKAELFGETHAKFTASDGFLSFELTPHFKITCSGEISDTKKACALEIKDPIKFEFTAFTINQILKNLTATEDDAENQYSISNETGAEISIIINKDEYKLKSTENLPNITNFAESDIKVKIGDITNPFQLYSSYSKISTPLYFDKNFILVWMDTKKLQLRLLSPIAFKNKSNIDLEVQVNNTCFTLKDGDIYYLDYTMQYVDSMLVKYNGDHQQVHLADSSVIRLNDKFIVVSMKRKVETLRTTISFNAPYYFRNELVSNIVISIQGEKKDKTHQVHIKPYQVVPIPFFLPALQIISFDIMENKNIKTTHVDLNLEDIKDKRYFVTAKDKKGKEFILQFSLNNIKMNIISISPFLIYYNSLAIPLVFGLSPEEKIPHRKTLNFEGDLSEIFPYSNSQNIWRINNPVMVSPKIEDAKDLQIYIASRYSKHWSPDSISISNFDSSSDLKIPLTHGTVSLARYHALSNSNLQPNTFIFFISPKYVFNNQTNETFALDLFKGDPIEILPNSTIPVTLIRKSLQFSVAVVPKTKKHHKKHGLVYSNRLDIEKINSQFTSVSNVESPILFQTSVEKDVKFITIMLNRSLPYMFVNKTDLKVIFIQKDTGDSAHTVMPNESLPFYLYDENMPTIIFCEIRNEIKFELDVNKPSFPVEINCKQEDKELNLYYYVDLSAIEGSVITLVNVTDDEINIPVASGLNSKESHLGLTSLNDESSISVSLADLSRMKNDAINFSCDISQISLMIITGKYQELCNITLKDILINSTISGFETKTQAAIGLIKVDDQNKYAVYPSVFQILPSSTRPAFLFTVSSFGNRKYGKIEFEVRPINIQVDLSFISDLIGDIFYFENNNISKNSDDDDDNEDDQSDSNEDNNSDNVESVGRKHFQFKMSELPLTEIMHNIMPKQTKYHINNILIHPFIIHITFHTTTTRSYHPLQNKYEINRLVNFIPSFNNVVISIDDEHSFRNLSGTTDEIVFMISHEVKTMILNQLSLKSNILGTKRMIVKAFKSLFKPETASNATKGIINKTTLVLSVAESTLCYFSSMLDIYTGAPPNIRTDVTSYEALHWGVKSLTSSFSEGAKELISEPRERGNVNGRTDYCGYLVGTGVGISKCAAHIASGMCSFGASLFSGTRRLFFTEKIVFIDKRECEPILGMHCDEKDHILWYTGSIATCLIEVYTHSIYISNGDIFIQNFAKAEIDKNKVIIYDVNQNKYKTKFDNDNQAIAFYSIVESQLLRRKLLDIPAPETMDDNL</sequence>
<accession>A0ABR2HDV7</accession>
<comment type="caution">
    <text evidence="2">The sequence shown here is derived from an EMBL/GenBank/DDBJ whole genome shotgun (WGS) entry which is preliminary data.</text>
</comment>
<name>A0ABR2HDV7_9EUKA</name>
<feature type="compositionally biased region" description="Acidic residues" evidence="1">
    <location>
        <begin position="2107"/>
        <end position="2124"/>
    </location>
</feature>
<proteinExistence type="predicted"/>
<dbReference type="EMBL" id="JAPFFF010000031">
    <property type="protein sequence ID" value="KAK8845228.1"/>
    <property type="molecule type" value="Genomic_DNA"/>
</dbReference>
<dbReference type="Proteomes" id="UP001470230">
    <property type="component" value="Unassembled WGS sequence"/>
</dbReference>
<evidence type="ECO:0008006" key="4">
    <source>
        <dbReference type="Google" id="ProtNLM"/>
    </source>
</evidence>
<feature type="region of interest" description="Disordered" evidence="1">
    <location>
        <begin position="850"/>
        <end position="882"/>
    </location>
</feature>
<reference evidence="2 3" key="1">
    <citation type="submission" date="2024-04" db="EMBL/GenBank/DDBJ databases">
        <title>Tritrichomonas musculus Genome.</title>
        <authorList>
            <person name="Alves-Ferreira E."/>
            <person name="Grigg M."/>
            <person name="Lorenzi H."/>
            <person name="Galac M."/>
        </authorList>
    </citation>
    <scope>NUCLEOTIDE SEQUENCE [LARGE SCALE GENOMIC DNA]</scope>
    <source>
        <strain evidence="2 3">EAF2021</strain>
    </source>
</reference>
<evidence type="ECO:0000313" key="2">
    <source>
        <dbReference type="EMBL" id="KAK8845228.1"/>
    </source>
</evidence>
<feature type="region of interest" description="Disordered" evidence="1">
    <location>
        <begin position="2105"/>
        <end position="2129"/>
    </location>
</feature>
<feature type="compositionally biased region" description="Basic residues" evidence="1">
    <location>
        <begin position="201"/>
        <end position="212"/>
    </location>
</feature>
<protein>
    <recommendedName>
        <fullName evidence="4">Chorein N-terminal domain-containing protein</fullName>
    </recommendedName>
</protein>
<organism evidence="2 3">
    <name type="scientific">Tritrichomonas musculus</name>
    <dbReference type="NCBI Taxonomy" id="1915356"/>
    <lineage>
        <taxon>Eukaryota</taxon>
        <taxon>Metamonada</taxon>
        <taxon>Parabasalia</taxon>
        <taxon>Tritrichomonadida</taxon>
        <taxon>Tritrichomonadidae</taxon>
        <taxon>Tritrichomonas</taxon>
    </lineage>
</organism>
<keyword evidence="3" id="KW-1185">Reference proteome</keyword>
<evidence type="ECO:0000256" key="1">
    <source>
        <dbReference type="SAM" id="MobiDB-lite"/>
    </source>
</evidence>
<feature type="compositionally biased region" description="Acidic residues" evidence="1">
    <location>
        <begin position="216"/>
        <end position="233"/>
    </location>
</feature>
<evidence type="ECO:0000313" key="3">
    <source>
        <dbReference type="Proteomes" id="UP001470230"/>
    </source>
</evidence>
<gene>
    <name evidence="2" type="ORF">M9Y10_021412</name>
</gene>